<feature type="chain" id="PRO_5041463936" description="C2H2-type domain-containing protein" evidence="1">
    <location>
        <begin position="20"/>
        <end position="109"/>
    </location>
</feature>
<evidence type="ECO:0000313" key="2">
    <source>
        <dbReference type="EMBL" id="MDH1339189.1"/>
    </source>
</evidence>
<dbReference type="EMBL" id="JAOCJE010000001">
    <property type="protein sequence ID" value="MDH1339189.1"/>
    <property type="molecule type" value="Genomic_DNA"/>
</dbReference>
<accession>A0AA42Q8Q5</accession>
<dbReference type="Proteomes" id="UP001161697">
    <property type="component" value="Unassembled WGS sequence"/>
</dbReference>
<evidence type="ECO:0000256" key="1">
    <source>
        <dbReference type="SAM" id="SignalP"/>
    </source>
</evidence>
<keyword evidence="1" id="KW-0732">Signal</keyword>
<dbReference type="AlphaFoldDB" id="A0AA42Q8Q5"/>
<organism evidence="2 3">
    <name type="scientific">Ectopseudomonas oleovorans</name>
    <name type="common">Pseudomonas oleovorans</name>
    <dbReference type="NCBI Taxonomy" id="301"/>
    <lineage>
        <taxon>Bacteria</taxon>
        <taxon>Pseudomonadati</taxon>
        <taxon>Pseudomonadota</taxon>
        <taxon>Gammaproteobacteria</taxon>
        <taxon>Pseudomonadales</taxon>
        <taxon>Pseudomonadaceae</taxon>
        <taxon>Ectopseudomonas</taxon>
    </lineage>
</organism>
<feature type="signal peptide" evidence="1">
    <location>
        <begin position="1"/>
        <end position="19"/>
    </location>
</feature>
<reference evidence="2" key="1">
    <citation type="submission" date="2022-09" db="EMBL/GenBank/DDBJ databases">
        <title>Intensive care unit water sources are persistently colonized with multi-drug resistant bacteria and are the site of extensive horizontal gene transfer of antibiotic resistance genes.</title>
        <authorList>
            <person name="Diorio-Toth L."/>
        </authorList>
    </citation>
    <scope>NUCLEOTIDE SEQUENCE</scope>
    <source>
        <strain evidence="2">GD03704</strain>
    </source>
</reference>
<protein>
    <recommendedName>
        <fullName evidence="4">C2H2-type domain-containing protein</fullName>
    </recommendedName>
</protein>
<comment type="caution">
    <text evidence="2">The sequence shown here is derived from an EMBL/GenBank/DDBJ whole genome shotgun (WGS) entry which is preliminary data.</text>
</comment>
<sequence>MVFALLLTMFMGWVGHASALLMPANQQTVISDGHPHSHDEPEIIACQACSDHFHAPFTADHVHETPHLNALLDLASLPDRRILDVPQISVRPTGPVFLIERPPRSRFVL</sequence>
<proteinExistence type="predicted"/>
<dbReference type="RefSeq" id="WP_226033785.1">
    <property type="nucleotide sequence ID" value="NZ_JAOCJE010000001.1"/>
</dbReference>
<gene>
    <name evidence="2" type="ORF">N5J11_08045</name>
</gene>
<evidence type="ECO:0008006" key="4">
    <source>
        <dbReference type="Google" id="ProtNLM"/>
    </source>
</evidence>
<name>A0AA42Q8Q5_ECTOL</name>
<evidence type="ECO:0000313" key="3">
    <source>
        <dbReference type="Proteomes" id="UP001161697"/>
    </source>
</evidence>